<sequence length="404" mass="44447">MKKIILFHVLLAMLLLLGACSGKREISDLALVMAVGIDKGEKEGTVKVTAQVARPADARGQTGAPSGQSGEAVWSVETEGESIFEAIRQMSSFSSRRVFWAHNFIIVINEEVAKEGIGDVIDFFTRNPELRMRTWVAVTPQTASEVISTVTSLEIIPGEALAKLFRYTTISNKAPRTVIMDVLSAYLSESTEPLLARLDFEKSKIDSKAPDKGAQANQVVLAGAGVFKEDKLVGILKPEELRGVLIFTEKIDSGVAVVDCPDNSNAPLSVELTNQSFEVKPKYKDGNISYDAAFEANIRVVEAGCALDLSDEKQVKKLESSVEKELSSQINTTVTKIQKDYKSDVLELGKVFQNKYPYEWKHYASSWEEIFPEVKINLQVTAKLESGSLLYKPTTSGKKGKEEK</sequence>
<dbReference type="NCBIfam" id="TIGR02887">
    <property type="entry name" value="spore_ger_x_C"/>
    <property type="match status" value="1"/>
</dbReference>
<dbReference type="RefSeq" id="WP_127738268.1">
    <property type="nucleotide sequence ID" value="NZ_JARMUX010000019.1"/>
</dbReference>
<dbReference type="InterPro" id="IPR046953">
    <property type="entry name" value="Spore_GerAC-like_C"/>
</dbReference>
<dbReference type="EMBL" id="RZTZ01000003">
    <property type="protein sequence ID" value="RVT63792.1"/>
    <property type="molecule type" value="Genomic_DNA"/>
</dbReference>
<comment type="subcellular location">
    <subcellularLocation>
        <location evidence="1">Membrane</location>
        <topology evidence="1">Lipid-anchor</topology>
    </subcellularLocation>
</comment>
<dbReference type="Proteomes" id="UP000288024">
    <property type="component" value="Unassembled WGS sequence"/>
</dbReference>
<dbReference type="PANTHER" id="PTHR35789:SF1">
    <property type="entry name" value="SPORE GERMINATION PROTEIN B3"/>
    <property type="match status" value="1"/>
</dbReference>
<feature type="domain" description="Spore germination GerAC-like C-terminal" evidence="8">
    <location>
        <begin position="223"/>
        <end position="385"/>
    </location>
</feature>
<protein>
    <submittedName>
        <fullName evidence="10">Ger(X)C family spore germination protein</fullName>
    </submittedName>
</protein>
<dbReference type="InterPro" id="IPR008844">
    <property type="entry name" value="Spore_GerAC-like"/>
</dbReference>
<gene>
    <name evidence="10" type="ORF">EM808_11070</name>
</gene>
<keyword evidence="3" id="KW-0309">Germination</keyword>
<evidence type="ECO:0000256" key="4">
    <source>
        <dbReference type="ARBA" id="ARBA00022729"/>
    </source>
</evidence>
<dbReference type="AlphaFoldDB" id="A0A3S2X9I7"/>
<dbReference type="GO" id="GO:0009847">
    <property type="term" value="P:spore germination"/>
    <property type="evidence" value="ECO:0007669"/>
    <property type="project" value="InterPro"/>
</dbReference>
<keyword evidence="11" id="KW-1185">Reference proteome</keyword>
<feature type="domain" description="Spore germination protein N-terminal" evidence="9">
    <location>
        <begin position="23"/>
        <end position="198"/>
    </location>
</feature>
<dbReference type="Gene3D" id="3.30.300.210">
    <property type="entry name" value="Nutrient germinant receptor protein C, domain 3"/>
    <property type="match status" value="1"/>
</dbReference>
<dbReference type="GO" id="GO:0016020">
    <property type="term" value="C:membrane"/>
    <property type="evidence" value="ECO:0007669"/>
    <property type="project" value="UniProtKB-SubCell"/>
</dbReference>
<comment type="similarity">
    <text evidence="2">Belongs to the GerABKC lipoprotein family.</text>
</comment>
<comment type="caution">
    <text evidence="10">The sequence shown here is derived from an EMBL/GenBank/DDBJ whole genome shotgun (WGS) entry which is preliminary data.</text>
</comment>
<dbReference type="GeneID" id="87616870"/>
<keyword evidence="6" id="KW-0564">Palmitate</keyword>
<dbReference type="Pfam" id="PF25198">
    <property type="entry name" value="Spore_GerAC_N"/>
    <property type="match status" value="1"/>
</dbReference>
<evidence type="ECO:0000256" key="1">
    <source>
        <dbReference type="ARBA" id="ARBA00004635"/>
    </source>
</evidence>
<name>A0A3S2X9I7_9BACI</name>
<keyword evidence="5" id="KW-0472">Membrane</keyword>
<proteinExistence type="inferred from homology"/>
<dbReference type="InterPro" id="IPR038501">
    <property type="entry name" value="Spore_GerAC_C_sf"/>
</dbReference>
<evidence type="ECO:0000259" key="9">
    <source>
        <dbReference type="Pfam" id="PF25198"/>
    </source>
</evidence>
<keyword evidence="4" id="KW-0732">Signal</keyword>
<dbReference type="InterPro" id="IPR057336">
    <property type="entry name" value="GerAC_N"/>
</dbReference>
<dbReference type="PANTHER" id="PTHR35789">
    <property type="entry name" value="SPORE GERMINATION PROTEIN B3"/>
    <property type="match status" value="1"/>
</dbReference>
<dbReference type="Gene3D" id="6.20.190.10">
    <property type="entry name" value="Nutrient germinant receptor protein C, domain 1"/>
    <property type="match status" value="1"/>
</dbReference>
<evidence type="ECO:0000256" key="6">
    <source>
        <dbReference type="ARBA" id="ARBA00023139"/>
    </source>
</evidence>
<organism evidence="10 11">
    <name type="scientific">Niallia taxi</name>
    <dbReference type="NCBI Taxonomy" id="2499688"/>
    <lineage>
        <taxon>Bacteria</taxon>
        <taxon>Bacillati</taxon>
        <taxon>Bacillota</taxon>
        <taxon>Bacilli</taxon>
        <taxon>Bacillales</taxon>
        <taxon>Bacillaceae</taxon>
        <taxon>Niallia</taxon>
    </lineage>
</organism>
<accession>A0A3S2X9I7</accession>
<dbReference type="PROSITE" id="PS51257">
    <property type="entry name" value="PROKAR_LIPOPROTEIN"/>
    <property type="match status" value="1"/>
</dbReference>
<evidence type="ECO:0000256" key="7">
    <source>
        <dbReference type="ARBA" id="ARBA00023288"/>
    </source>
</evidence>
<evidence type="ECO:0000256" key="2">
    <source>
        <dbReference type="ARBA" id="ARBA00007886"/>
    </source>
</evidence>
<evidence type="ECO:0000256" key="5">
    <source>
        <dbReference type="ARBA" id="ARBA00023136"/>
    </source>
</evidence>
<evidence type="ECO:0000256" key="3">
    <source>
        <dbReference type="ARBA" id="ARBA00022544"/>
    </source>
</evidence>
<evidence type="ECO:0000313" key="10">
    <source>
        <dbReference type="EMBL" id="RVT63792.1"/>
    </source>
</evidence>
<reference evidence="10 11" key="1">
    <citation type="submission" date="2019-01" db="EMBL/GenBank/DDBJ databases">
        <title>Bacillus sp. M5HDSG1-1, whole genome shotgun sequence.</title>
        <authorList>
            <person name="Tuo L."/>
        </authorList>
    </citation>
    <scope>NUCLEOTIDE SEQUENCE [LARGE SCALE GENOMIC DNA]</scope>
    <source>
        <strain evidence="10 11">M5HDSG1-1</strain>
    </source>
</reference>
<evidence type="ECO:0000313" key="11">
    <source>
        <dbReference type="Proteomes" id="UP000288024"/>
    </source>
</evidence>
<evidence type="ECO:0000259" key="8">
    <source>
        <dbReference type="Pfam" id="PF05504"/>
    </source>
</evidence>
<dbReference type="Pfam" id="PF05504">
    <property type="entry name" value="Spore_GerAC"/>
    <property type="match status" value="1"/>
</dbReference>
<keyword evidence="7" id="KW-0449">Lipoprotein</keyword>